<reference evidence="2 3" key="1">
    <citation type="submission" date="2014-09" db="EMBL/GenBank/DDBJ databases">
        <authorList>
            <person name="Chan K.-G."/>
        </authorList>
    </citation>
    <scope>NUCLEOTIDE SEQUENCE [LARGE SCALE GENOMIC DNA]</scope>
    <source>
        <strain evidence="2 3">ND07</strain>
    </source>
</reference>
<dbReference type="OrthoDB" id="6982068at2"/>
<feature type="chain" id="PRO_5001850918" description="Lipoprotein" evidence="1">
    <location>
        <begin position="24"/>
        <end position="138"/>
    </location>
</feature>
<accession>A0A089WHP6</accession>
<dbReference type="eggNOG" id="ENOG50315XV">
    <property type="taxonomic scope" value="Bacteria"/>
</dbReference>
<dbReference type="AlphaFoldDB" id="A0A089WHP6"/>
<sequence length="138" mass="15375">MNRLSYLASTFLLISLHCTAASAADIDPALVGQWTGTRDAEGPCQPLSWNVSFDAAGQFKIAFYQDPEKTQFIQSESGTWTAKEGNWVMHTAGVDKPDVYTYRLLDADTLEVVNTQASPASDCQSDYRFVERRVKTDR</sequence>
<evidence type="ECO:0000313" key="2">
    <source>
        <dbReference type="EMBL" id="AIR88835.1"/>
    </source>
</evidence>
<keyword evidence="3" id="KW-1185">Reference proteome</keyword>
<organism evidence="2 3">
    <name type="scientific">Pseudomonas cremoricolorata</name>
    <dbReference type="NCBI Taxonomy" id="157783"/>
    <lineage>
        <taxon>Bacteria</taxon>
        <taxon>Pseudomonadati</taxon>
        <taxon>Pseudomonadota</taxon>
        <taxon>Gammaproteobacteria</taxon>
        <taxon>Pseudomonadales</taxon>
        <taxon>Pseudomonadaceae</taxon>
        <taxon>Pseudomonas</taxon>
    </lineage>
</organism>
<gene>
    <name evidence="2" type="ORF">LK03_05935</name>
</gene>
<keyword evidence="1" id="KW-0732">Signal</keyword>
<evidence type="ECO:0000256" key="1">
    <source>
        <dbReference type="SAM" id="SignalP"/>
    </source>
</evidence>
<name>A0A089WHP6_9PSED</name>
<dbReference type="RefSeq" id="WP_038411490.1">
    <property type="nucleotide sequence ID" value="NZ_CP009455.1"/>
</dbReference>
<dbReference type="KEGG" id="psw:LK03_05935"/>
<evidence type="ECO:0008006" key="4">
    <source>
        <dbReference type="Google" id="ProtNLM"/>
    </source>
</evidence>
<dbReference type="EMBL" id="CP009455">
    <property type="protein sequence ID" value="AIR88835.1"/>
    <property type="molecule type" value="Genomic_DNA"/>
</dbReference>
<proteinExistence type="predicted"/>
<feature type="signal peptide" evidence="1">
    <location>
        <begin position="1"/>
        <end position="23"/>
    </location>
</feature>
<protein>
    <recommendedName>
        <fullName evidence="4">Lipoprotein</fullName>
    </recommendedName>
</protein>
<evidence type="ECO:0000313" key="3">
    <source>
        <dbReference type="Proteomes" id="UP000029493"/>
    </source>
</evidence>
<dbReference type="Proteomes" id="UP000029493">
    <property type="component" value="Chromosome"/>
</dbReference>
<dbReference type="STRING" id="157783.LK03_05935"/>